<evidence type="ECO:0000313" key="3">
    <source>
        <dbReference type="Proteomes" id="UP000823388"/>
    </source>
</evidence>
<sequence>MRRKRKEPCNSNGHQWIVLSLARQGLNSTPPSYSARPTENETPWAGGGQAHRVRRRCDEEPDRQVPRRRLIGSAAESPHRPPPSELTVDRASPSRSAPAQAIWMVRSVQVGGQMQPGDTSAANLFDAY</sequence>
<feature type="region of interest" description="Disordered" evidence="1">
    <location>
        <begin position="22"/>
        <end position="98"/>
    </location>
</feature>
<name>A0A8T0SZD1_PANVG</name>
<dbReference type="AlphaFoldDB" id="A0A8T0SZD1"/>
<protein>
    <submittedName>
        <fullName evidence="2">Uncharacterized protein</fullName>
    </submittedName>
</protein>
<evidence type="ECO:0000256" key="1">
    <source>
        <dbReference type="SAM" id="MobiDB-lite"/>
    </source>
</evidence>
<proteinExistence type="predicted"/>
<gene>
    <name evidence="2" type="ORF">PVAP13_4NG050600</name>
</gene>
<keyword evidence="3" id="KW-1185">Reference proteome</keyword>
<evidence type="ECO:0000313" key="2">
    <source>
        <dbReference type="EMBL" id="KAG2604180.1"/>
    </source>
</evidence>
<feature type="compositionally biased region" description="Basic and acidic residues" evidence="1">
    <location>
        <begin position="56"/>
        <end position="65"/>
    </location>
</feature>
<dbReference type="Proteomes" id="UP000823388">
    <property type="component" value="Chromosome 4N"/>
</dbReference>
<reference evidence="2" key="1">
    <citation type="submission" date="2020-05" db="EMBL/GenBank/DDBJ databases">
        <title>WGS assembly of Panicum virgatum.</title>
        <authorList>
            <person name="Lovell J.T."/>
            <person name="Jenkins J."/>
            <person name="Shu S."/>
            <person name="Juenger T.E."/>
            <person name="Schmutz J."/>
        </authorList>
    </citation>
    <scope>NUCLEOTIDE SEQUENCE</scope>
    <source>
        <strain evidence="2">AP13</strain>
    </source>
</reference>
<dbReference type="EMBL" id="CM029044">
    <property type="protein sequence ID" value="KAG2604180.1"/>
    <property type="molecule type" value="Genomic_DNA"/>
</dbReference>
<organism evidence="2 3">
    <name type="scientific">Panicum virgatum</name>
    <name type="common">Blackwell switchgrass</name>
    <dbReference type="NCBI Taxonomy" id="38727"/>
    <lineage>
        <taxon>Eukaryota</taxon>
        <taxon>Viridiplantae</taxon>
        <taxon>Streptophyta</taxon>
        <taxon>Embryophyta</taxon>
        <taxon>Tracheophyta</taxon>
        <taxon>Spermatophyta</taxon>
        <taxon>Magnoliopsida</taxon>
        <taxon>Liliopsida</taxon>
        <taxon>Poales</taxon>
        <taxon>Poaceae</taxon>
        <taxon>PACMAD clade</taxon>
        <taxon>Panicoideae</taxon>
        <taxon>Panicodae</taxon>
        <taxon>Paniceae</taxon>
        <taxon>Panicinae</taxon>
        <taxon>Panicum</taxon>
        <taxon>Panicum sect. Hiantes</taxon>
    </lineage>
</organism>
<feature type="compositionally biased region" description="Polar residues" evidence="1">
    <location>
        <begin position="25"/>
        <end position="41"/>
    </location>
</feature>
<comment type="caution">
    <text evidence="2">The sequence shown here is derived from an EMBL/GenBank/DDBJ whole genome shotgun (WGS) entry which is preliminary data.</text>
</comment>
<accession>A0A8T0SZD1</accession>